<dbReference type="AlphaFoldDB" id="A0A4Y2K129"/>
<dbReference type="InterPro" id="IPR051367">
    <property type="entry name" value="mRNA_TranslReg/HistoneTransl"/>
</dbReference>
<gene>
    <name evidence="2" type="ORF">AVEN_45000_1</name>
</gene>
<protein>
    <recommendedName>
        <fullName evidence="4">MIF4G domain-containing protein</fullName>
    </recommendedName>
</protein>
<evidence type="ECO:0000256" key="1">
    <source>
        <dbReference type="SAM" id="MobiDB-lite"/>
    </source>
</evidence>
<sequence>MQKSENCKPITNLKINMVGFTKKYFLLKYLKQVKMSAGRGRGFAMGATQETELRRPREAGLKQRFGSSSAPNGQVSEPNKVSENPYAELCNKMGQINMSTLEEELPVCAAQIKTLCDTTEKFEKCIDDIFQFALRSKWNAHAVAIFCNKHGDIQVEQLKFRNLVLRKLQQQYKERVKSYLEKEKFLMDATFSCEIFYHVLVGGVCLTKLAPPIIDYLGMLVDGASEKEIEVFVEQFPKCYAHLKAHDPSGIDTLIGKMRKQIVSQSTPIPARAMMLEIFELILTDWKPVNETAKHFYESLSKPIVRICR</sequence>
<dbReference type="PANTHER" id="PTHR23254:SF16">
    <property type="entry name" value="CBP80_20-DEPENDENT TRANSLATION INITIATION FACTOR"/>
    <property type="match status" value="1"/>
</dbReference>
<comment type="caution">
    <text evidence="2">The sequence shown here is derived from an EMBL/GenBank/DDBJ whole genome shotgun (WGS) entry which is preliminary data.</text>
</comment>
<dbReference type="SUPFAM" id="SSF48371">
    <property type="entry name" value="ARM repeat"/>
    <property type="match status" value="1"/>
</dbReference>
<feature type="compositionally biased region" description="Basic and acidic residues" evidence="1">
    <location>
        <begin position="51"/>
        <end position="61"/>
    </location>
</feature>
<feature type="compositionally biased region" description="Polar residues" evidence="1">
    <location>
        <begin position="65"/>
        <end position="81"/>
    </location>
</feature>
<dbReference type="GO" id="GO:0006446">
    <property type="term" value="P:regulation of translational initiation"/>
    <property type="evidence" value="ECO:0007669"/>
    <property type="project" value="TreeGrafter"/>
</dbReference>
<name>A0A4Y2K129_ARAVE</name>
<keyword evidence="3" id="KW-1185">Reference proteome</keyword>
<evidence type="ECO:0008006" key="4">
    <source>
        <dbReference type="Google" id="ProtNLM"/>
    </source>
</evidence>
<dbReference type="GO" id="GO:0008494">
    <property type="term" value="F:translation activator activity"/>
    <property type="evidence" value="ECO:0007669"/>
    <property type="project" value="TreeGrafter"/>
</dbReference>
<organism evidence="2 3">
    <name type="scientific">Araneus ventricosus</name>
    <name type="common">Orbweaver spider</name>
    <name type="synonym">Epeira ventricosa</name>
    <dbReference type="NCBI Taxonomy" id="182803"/>
    <lineage>
        <taxon>Eukaryota</taxon>
        <taxon>Metazoa</taxon>
        <taxon>Ecdysozoa</taxon>
        <taxon>Arthropoda</taxon>
        <taxon>Chelicerata</taxon>
        <taxon>Arachnida</taxon>
        <taxon>Araneae</taxon>
        <taxon>Araneomorphae</taxon>
        <taxon>Entelegynae</taxon>
        <taxon>Araneoidea</taxon>
        <taxon>Araneidae</taxon>
        <taxon>Araneus</taxon>
    </lineage>
</organism>
<dbReference type="Gene3D" id="1.25.40.180">
    <property type="match status" value="1"/>
</dbReference>
<reference evidence="2 3" key="1">
    <citation type="journal article" date="2019" name="Sci. Rep.">
        <title>Orb-weaving spider Araneus ventricosus genome elucidates the spidroin gene catalogue.</title>
        <authorList>
            <person name="Kono N."/>
            <person name="Nakamura H."/>
            <person name="Ohtoshi R."/>
            <person name="Moran D.A.P."/>
            <person name="Shinohara A."/>
            <person name="Yoshida Y."/>
            <person name="Fujiwara M."/>
            <person name="Mori M."/>
            <person name="Tomita M."/>
            <person name="Arakawa K."/>
        </authorList>
    </citation>
    <scope>NUCLEOTIDE SEQUENCE [LARGE SCALE GENOMIC DNA]</scope>
</reference>
<proteinExistence type="predicted"/>
<dbReference type="PANTHER" id="PTHR23254">
    <property type="entry name" value="EIF4G DOMAIN PROTEIN"/>
    <property type="match status" value="1"/>
</dbReference>
<accession>A0A4Y2K129</accession>
<feature type="region of interest" description="Disordered" evidence="1">
    <location>
        <begin position="47"/>
        <end position="81"/>
    </location>
</feature>
<dbReference type="EMBL" id="BGPR01004066">
    <property type="protein sequence ID" value="GBM95529.1"/>
    <property type="molecule type" value="Genomic_DNA"/>
</dbReference>
<dbReference type="OrthoDB" id="6484979at2759"/>
<dbReference type="InterPro" id="IPR016024">
    <property type="entry name" value="ARM-type_fold"/>
</dbReference>
<dbReference type="GO" id="GO:0005829">
    <property type="term" value="C:cytosol"/>
    <property type="evidence" value="ECO:0007669"/>
    <property type="project" value="TreeGrafter"/>
</dbReference>
<evidence type="ECO:0000313" key="2">
    <source>
        <dbReference type="EMBL" id="GBM95529.1"/>
    </source>
</evidence>
<evidence type="ECO:0000313" key="3">
    <source>
        <dbReference type="Proteomes" id="UP000499080"/>
    </source>
</evidence>
<dbReference type="Proteomes" id="UP000499080">
    <property type="component" value="Unassembled WGS sequence"/>
</dbReference>